<evidence type="ECO:0000313" key="2">
    <source>
        <dbReference type="EMBL" id="PSR79029.1"/>
    </source>
</evidence>
<feature type="compositionally biased region" description="Low complexity" evidence="1">
    <location>
        <begin position="9"/>
        <end position="22"/>
    </location>
</feature>
<organism evidence="2 3">
    <name type="scientific">Hermanssonia centrifuga</name>
    <dbReference type="NCBI Taxonomy" id="98765"/>
    <lineage>
        <taxon>Eukaryota</taxon>
        <taxon>Fungi</taxon>
        <taxon>Dikarya</taxon>
        <taxon>Basidiomycota</taxon>
        <taxon>Agaricomycotina</taxon>
        <taxon>Agaricomycetes</taxon>
        <taxon>Polyporales</taxon>
        <taxon>Meruliaceae</taxon>
        <taxon>Hermanssonia</taxon>
    </lineage>
</organism>
<name>A0A2R6NX77_9APHY</name>
<gene>
    <name evidence="2" type="ORF">PHLCEN_2v7216</name>
</gene>
<reference evidence="2 3" key="1">
    <citation type="submission" date="2018-02" db="EMBL/GenBank/DDBJ databases">
        <title>Genome sequence of the basidiomycete white-rot fungus Phlebia centrifuga.</title>
        <authorList>
            <person name="Granchi Z."/>
            <person name="Peng M."/>
            <person name="de Vries R.P."/>
            <person name="Hilden K."/>
            <person name="Makela M.R."/>
            <person name="Grigoriev I."/>
            <person name="Riley R."/>
        </authorList>
    </citation>
    <scope>NUCLEOTIDE SEQUENCE [LARGE SCALE GENOMIC DNA]</scope>
    <source>
        <strain evidence="2 3">FBCC195</strain>
    </source>
</reference>
<dbReference type="SUPFAM" id="SSF56112">
    <property type="entry name" value="Protein kinase-like (PK-like)"/>
    <property type="match status" value="1"/>
</dbReference>
<comment type="caution">
    <text evidence="2">The sequence shown here is derived from an EMBL/GenBank/DDBJ whole genome shotgun (WGS) entry which is preliminary data.</text>
</comment>
<evidence type="ECO:0000256" key="1">
    <source>
        <dbReference type="SAM" id="MobiDB-lite"/>
    </source>
</evidence>
<feature type="region of interest" description="Disordered" evidence="1">
    <location>
        <begin position="1"/>
        <end position="24"/>
    </location>
</feature>
<sequence>MTTPHVIASSSGHPSSQSATSSGVVGQHFRVGKKIGEGSFGVVFEGMFRQFFMLKIF</sequence>
<dbReference type="OrthoDB" id="5800476at2759"/>
<dbReference type="Gene3D" id="3.30.200.20">
    <property type="entry name" value="Phosphorylase Kinase, domain 1"/>
    <property type="match status" value="1"/>
</dbReference>
<dbReference type="EMBL" id="MLYV02000712">
    <property type="protein sequence ID" value="PSR79029.1"/>
    <property type="molecule type" value="Genomic_DNA"/>
</dbReference>
<proteinExistence type="predicted"/>
<evidence type="ECO:0000313" key="3">
    <source>
        <dbReference type="Proteomes" id="UP000186601"/>
    </source>
</evidence>
<protein>
    <submittedName>
        <fullName evidence="2">Uncharacterized protein</fullName>
    </submittedName>
</protein>
<dbReference type="InterPro" id="IPR011009">
    <property type="entry name" value="Kinase-like_dom_sf"/>
</dbReference>
<dbReference type="Proteomes" id="UP000186601">
    <property type="component" value="Unassembled WGS sequence"/>
</dbReference>
<dbReference type="STRING" id="98765.A0A2R6NX77"/>
<accession>A0A2R6NX77</accession>
<dbReference type="AlphaFoldDB" id="A0A2R6NX77"/>
<keyword evidence="3" id="KW-1185">Reference proteome</keyword>